<dbReference type="InterPro" id="IPR038063">
    <property type="entry name" value="Transpep_catalytic_dom"/>
</dbReference>
<evidence type="ECO:0000256" key="6">
    <source>
        <dbReference type="ARBA" id="ARBA00023316"/>
    </source>
</evidence>
<protein>
    <recommendedName>
        <fullName evidence="10">L,D-TPase catalytic domain-containing protein</fullName>
    </recommendedName>
</protein>
<name>A0ABU0JDN0_9HYPH</name>
<dbReference type="RefSeq" id="WP_307275993.1">
    <property type="nucleotide sequence ID" value="NZ_JAUSVX010000008.1"/>
</dbReference>
<feature type="active site" description="Proton donor/acceptor" evidence="7">
    <location>
        <position position="98"/>
    </location>
</feature>
<feature type="signal peptide" evidence="9">
    <location>
        <begin position="1"/>
        <end position="24"/>
    </location>
</feature>
<evidence type="ECO:0000256" key="8">
    <source>
        <dbReference type="SAM" id="MobiDB-lite"/>
    </source>
</evidence>
<organism evidence="11 12">
    <name type="scientific">Labrys wisconsinensis</name>
    <dbReference type="NCBI Taxonomy" id="425677"/>
    <lineage>
        <taxon>Bacteria</taxon>
        <taxon>Pseudomonadati</taxon>
        <taxon>Pseudomonadota</taxon>
        <taxon>Alphaproteobacteria</taxon>
        <taxon>Hyphomicrobiales</taxon>
        <taxon>Xanthobacteraceae</taxon>
        <taxon>Labrys</taxon>
    </lineage>
</organism>
<comment type="similarity">
    <text evidence="2">Belongs to the YkuD family.</text>
</comment>
<comment type="pathway">
    <text evidence="1 7">Cell wall biogenesis; peptidoglycan biosynthesis.</text>
</comment>
<keyword evidence="4 7" id="KW-0133">Cell shape</keyword>
<feature type="active site" description="Nucleophile" evidence="7">
    <location>
        <position position="112"/>
    </location>
</feature>
<keyword evidence="3" id="KW-0808">Transferase</keyword>
<dbReference type="Proteomes" id="UP001242480">
    <property type="component" value="Unassembled WGS sequence"/>
</dbReference>
<accession>A0ABU0JDN0</accession>
<dbReference type="CDD" id="cd16913">
    <property type="entry name" value="YkuD_like"/>
    <property type="match status" value="1"/>
</dbReference>
<sequence length="223" mass="24536">MGLRLHLAAALATFLSGIAMPAFASVLIEIDKSTQHMSVSVDGAPLYDWPVSTGAQGYETPAGSFRPFRMEAQHFSKEWDDAPMPHSIFFTQLGHAIHGSSHRIGRPASHGCVRLSVAHAATLYALVKQEGMPNTQVVITGTEPLPVDPQVARQGADPDLPNGVSPRHRLPRPQWQGDTDVYAGYGSDPLDDNPYLPRRAYRPYPDGTSRGYEVYPEESYPRW</sequence>
<evidence type="ECO:0000313" key="12">
    <source>
        <dbReference type="Proteomes" id="UP001242480"/>
    </source>
</evidence>
<evidence type="ECO:0000256" key="5">
    <source>
        <dbReference type="ARBA" id="ARBA00022984"/>
    </source>
</evidence>
<dbReference type="PANTHER" id="PTHR30582">
    <property type="entry name" value="L,D-TRANSPEPTIDASE"/>
    <property type="match status" value="1"/>
</dbReference>
<feature type="compositionally biased region" description="Low complexity" evidence="8">
    <location>
        <begin position="194"/>
        <end position="205"/>
    </location>
</feature>
<keyword evidence="12" id="KW-1185">Reference proteome</keyword>
<feature type="domain" description="L,D-TPase catalytic" evidence="10">
    <location>
        <begin position="26"/>
        <end position="140"/>
    </location>
</feature>
<evidence type="ECO:0000256" key="4">
    <source>
        <dbReference type="ARBA" id="ARBA00022960"/>
    </source>
</evidence>
<dbReference type="SUPFAM" id="SSF141523">
    <property type="entry name" value="L,D-transpeptidase catalytic domain-like"/>
    <property type="match status" value="1"/>
</dbReference>
<feature type="region of interest" description="Disordered" evidence="8">
    <location>
        <begin position="152"/>
        <end position="223"/>
    </location>
</feature>
<gene>
    <name evidence="11" type="ORF">QO011_004250</name>
</gene>
<dbReference type="InterPro" id="IPR005490">
    <property type="entry name" value="LD_TPept_cat_dom"/>
</dbReference>
<comment type="caution">
    <text evidence="11">The sequence shown here is derived from an EMBL/GenBank/DDBJ whole genome shotgun (WGS) entry which is preliminary data.</text>
</comment>
<dbReference type="InterPro" id="IPR050979">
    <property type="entry name" value="LD-transpeptidase"/>
</dbReference>
<reference evidence="11 12" key="1">
    <citation type="submission" date="2023-07" db="EMBL/GenBank/DDBJ databases">
        <title>Genomic Encyclopedia of Type Strains, Phase IV (KMG-IV): sequencing the most valuable type-strain genomes for metagenomic binning, comparative biology and taxonomic classification.</title>
        <authorList>
            <person name="Goeker M."/>
        </authorList>
    </citation>
    <scope>NUCLEOTIDE SEQUENCE [LARGE SCALE GENOMIC DNA]</scope>
    <source>
        <strain evidence="11 12">DSM 19619</strain>
    </source>
</reference>
<evidence type="ECO:0000256" key="9">
    <source>
        <dbReference type="SAM" id="SignalP"/>
    </source>
</evidence>
<evidence type="ECO:0000256" key="7">
    <source>
        <dbReference type="PROSITE-ProRule" id="PRU01373"/>
    </source>
</evidence>
<keyword evidence="5 7" id="KW-0573">Peptidoglycan synthesis</keyword>
<evidence type="ECO:0000313" key="11">
    <source>
        <dbReference type="EMBL" id="MDQ0471227.1"/>
    </source>
</evidence>
<evidence type="ECO:0000256" key="3">
    <source>
        <dbReference type="ARBA" id="ARBA00022679"/>
    </source>
</evidence>
<evidence type="ECO:0000259" key="10">
    <source>
        <dbReference type="PROSITE" id="PS52029"/>
    </source>
</evidence>
<keyword evidence="6 7" id="KW-0961">Cell wall biogenesis/degradation</keyword>
<dbReference type="Gene3D" id="2.40.440.10">
    <property type="entry name" value="L,D-transpeptidase catalytic domain-like"/>
    <property type="match status" value="1"/>
</dbReference>
<dbReference type="PANTHER" id="PTHR30582:SF2">
    <property type="entry name" value="L,D-TRANSPEPTIDASE YCIB-RELATED"/>
    <property type="match status" value="1"/>
</dbReference>
<dbReference type="PROSITE" id="PS52029">
    <property type="entry name" value="LD_TPASE"/>
    <property type="match status" value="1"/>
</dbReference>
<proteinExistence type="inferred from homology"/>
<evidence type="ECO:0000256" key="1">
    <source>
        <dbReference type="ARBA" id="ARBA00004752"/>
    </source>
</evidence>
<dbReference type="EMBL" id="JAUSVX010000008">
    <property type="protein sequence ID" value="MDQ0471227.1"/>
    <property type="molecule type" value="Genomic_DNA"/>
</dbReference>
<keyword evidence="9" id="KW-0732">Signal</keyword>
<evidence type="ECO:0000256" key="2">
    <source>
        <dbReference type="ARBA" id="ARBA00005992"/>
    </source>
</evidence>
<feature type="chain" id="PRO_5046903642" description="L,D-TPase catalytic domain-containing protein" evidence="9">
    <location>
        <begin position="25"/>
        <end position="223"/>
    </location>
</feature>
<dbReference type="Pfam" id="PF03734">
    <property type="entry name" value="YkuD"/>
    <property type="match status" value="1"/>
</dbReference>